<evidence type="ECO:0008006" key="3">
    <source>
        <dbReference type="Google" id="ProtNLM"/>
    </source>
</evidence>
<accession>A0A7W8XW34</accession>
<dbReference type="EMBL" id="JACHBI010000013">
    <property type="protein sequence ID" value="MBB5576637.1"/>
    <property type="molecule type" value="Genomic_DNA"/>
</dbReference>
<sequence>MDNRLLQFSGYMMKAQFRSFAISIVIVAALAGCQTAKPIAMSVVATPTAKGTQYGDVLAPQRAAGQDIPALKGQKIVTVRAYEDVRKKDAQLSTRTELEGIDCALDSEGYRASVKTPAEIRVPDYGYASRPVAVHCQAPGYRTGFASVQPFDETSHDRMAAASNNGLVTMVAVALVDAATDKKKHDYSYPPVFVTMNRIGCEKDKAGCH</sequence>
<dbReference type="PROSITE" id="PS51257">
    <property type="entry name" value="PROKAR_LIPOPROTEIN"/>
    <property type="match status" value="1"/>
</dbReference>
<gene>
    <name evidence="1" type="ORF">GGD50_005282</name>
</gene>
<name>A0A7W8XW34_9HYPH</name>
<keyword evidence="2" id="KW-1185">Reference proteome</keyword>
<protein>
    <recommendedName>
        <fullName evidence="3">Lipoprotein</fullName>
    </recommendedName>
</protein>
<evidence type="ECO:0000313" key="1">
    <source>
        <dbReference type="EMBL" id="MBB5576637.1"/>
    </source>
</evidence>
<dbReference type="Proteomes" id="UP000549882">
    <property type="component" value="Unassembled WGS sequence"/>
</dbReference>
<reference evidence="1 2" key="1">
    <citation type="submission" date="2020-08" db="EMBL/GenBank/DDBJ databases">
        <title>Genomic Encyclopedia of Type Strains, Phase IV (KMG-V): Genome sequencing to study the core and pangenomes of soil and plant-associated prokaryotes.</title>
        <authorList>
            <person name="Whitman W."/>
        </authorList>
    </citation>
    <scope>NUCLEOTIDE SEQUENCE [LARGE SCALE GENOMIC DNA]</scope>
    <source>
        <strain evidence="1 2">SEMIA 4064</strain>
    </source>
</reference>
<organism evidence="1 2">
    <name type="scientific">Rhizobium paranaense</name>
    <dbReference type="NCBI Taxonomy" id="1650438"/>
    <lineage>
        <taxon>Bacteria</taxon>
        <taxon>Pseudomonadati</taxon>
        <taxon>Pseudomonadota</taxon>
        <taxon>Alphaproteobacteria</taxon>
        <taxon>Hyphomicrobiales</taxon>
        <taxon>Rhizobiaceae</taxon>
        <taxon>Rhizobium/Agrobacterium group</taxon>
        <taxon>Rhizobium</taxon>
    </lineage>
</organism>
<proteinExistence type="predicted"/>
<evidence type="ECO:0000313" key="2">
    <source>
        <dbReference type="Proteomes" id="UP000549882"/>
    </source>
</evidence>
<comment type="caution">
    <text evidence="1">The sequence shown here is derived from an EMBL/GenBank/DDBJ whole genome shotgun (WGS) entry which is preliminary data.</text>
</comment>
<dbReference type="AlphaFoldDB" id="A0A7W8XW34"/>
<dbReference type="RefSeq" id="WP_183939972.1">
    <property type="nucleotide sequence ID" value="NZ_JACHBI010000013.1"/>
</dbReference>